<gene>
    <name evidence="1" type="ORF">Ark11_1364</name>
</gene>
<evidence type="ECO:0000313" key="2">
    <source>
        <dbReference type="Proteomes" id="UP000198651"/>
    </source>
</evidence>
<dbReference type="EMBL" id="LN906597">
    <property type="protein sequence ID" value="CUT18168.1"/>
    <property type="molecule type" value="Genomic_DNA"/>
</dbReference>
<sequence length="534" mass="61211">MSINATDVVQCEFIKTTEFDRGRLHTLVQLSTAVIYGVNCKESLDCLVPLSTDDILKVSVDHSIDTLVQVSANEVNSKKESVDYLKMSSKEAIEAAIFVKNRNTCGYRTKYELESVGNDVIQGSVDYYEFCCNHYYRFLNNCEEMESVIYFRNSLRKILDKISNDWLLRYSFSNEDASICSVHPMYQIVHAKNTEDIIFNYHEKKLDIMSLPSLCPCGKKRSSTLESYTTSSENILRDHDPLCFLSPDYIIRDLSTSNCPYSYIIESIISPLYGDVVILTKNVYREINCLRASIGRINRKLYNLIMAILLQTKHSLDVLIKSIDDRIFSGAGYSPNVHGGESRVISSLNLIICLRKCISSVEFMKLNLMPFLEFYNFVSLEDIITMSEVVLSGSRPQDRSLLHKKEVRSLYLLLSKRYPEVIANKRMIINRLLEKINLNDESVKCKVLSLLKVQYTGSMIDSGLIIEKLIRKVVKDDIEELESNRKDKLSDGITENVDLVFVRNIVRSINNLREEISEMEGFMENLPEKISQIS</sequence>
<protein>
    <submittedName>
        <fullName evidence="1">Putative coiled coil protein</fullName>
    </submittedName>
</protein>
<reference evidence="2" key="1">
    <citation type="submission" date="2015-11" db="EMBL/GenBank/DDBJ databases">
        <authorList>
            <person name="Seth-Smith H.M.B."/>
        </authorList>
    </citation>
    <scope>NUCLEOTIDE SEQUENCE [LARGE SCALE GENOMIC DNA]</scope>
    <source>
        <strain evidence="2">2013Ark11</strain>
    </source>
</reference>
<keyword evidence="2" id="KW-1185">Reference proteome</keyword>
<name>A0A0S4M7Q7_9BURK</name>
<accession>A0A0S4M7Q7</accession>
<evidence type="ECO:0000313" key="1">
    <source>
        <dbReference type="EMBL" id="CUT18168.1"/>
    </source>
</evidence>
<dbReference type="Proteomes" id="UP000198651">
    <property type="component" value="Chromosome I"/>
</dbReference>
<proteinExistence type="predicted"/>
<dbReference type="AlphaFoldDB" id="A0A0S4M7Q7"/>
<dbReference type="STRING" id="1561003.Ark11_1364"/>
<organism evidence="1 2">
    <name type="scientific">Candidatus Ichthyocystis hellenicum</name>
    <dbReference type="NCBI Taxonomy" id="1561003"/>
    <lineage>
        <taxon>Bacteria</taxon>
        <taxon>Pseudomonadati</taxon>
        <taxon>Pseudomonadota</taxon>
        <taxon>Betaproteobacteria</taxon>
        <taxon>Burkholderiales</taxon>
        <taxon>Candidatus Ichthyocystis</taxon>
    </lineage>
</organism>
<dbReference type="RefSeq" id="WP_092490622.1">
    <property type="nucleotide sequence ID" value="NZ_LN906597.1"/>
</dbReference>